<dbReference type="Proteomes" id="UP001607303">
    <property type="component" value="Unassembled WGS sequence"/>
</dbReference>
<evidence type="ECO:0000313" key="3">
    <source>
        <dbReference type="Proteomes" id="UP001607303"/>
    </source>
</evidence>
<dbReference type="AlphaFoldDB" id="A0ABD2C3M9"/>
<name>A0ABD2C3M9_VESMC</name>
<organism evidence="2 3">
    <name type="scientific">Vespula maculifrons</name>
    <name type="common">Eastern yellow jacket</name>
    <name type="synonym">Wasp</name>
    <dbReference type="NCBI Taxonomy" id="7453"/>
    <lineage>
        <taxon>Eukaryota</taxon>
        <taxon>Metazoa</taxon>
        <taxon>Ecdysozoa</taxon>
        <taxon>Arthropoda</taxon>
        <taxon>Hexapoda</taxon>
        <taxon>Insecta</taxon>
        <taxon>Pterygota</taxon>
        <taxon>Neoptera</taxon>
        <taxon>Endopterygota</taxon>
        <taxon>Hymenoptera</taxon>
        <taxon>Apocrita</taxon>
        <taxon>Aculeata</taxon>
        <taxon>Vespoidea</taxon>
        <taxon>Vespidae</taxon>
        <taxon>Vespinae</taxon>
        <taxon>Vespula</taxon>
    </lineage>
</organism>
<comment type="caution">
    <text evidence="2">The sequence shown here is derived from an EMBL/GenBank/DDBJ whole genome shotgun (WGS) entry which is preliminary data.</text>
</comment>
<reference evidence="2 3" key="1">
    <citation type="journal article" date="2024" name="Ann. Entomol. Soc. Am.">
        <title>Genomic analyses of the southern and eastern yellowjacket wasps (Hymenoptera: Vespidae) reveal evolutionary signatures of social life.</title>
        <authorList>
            <person name="Catto M.A."/>
            <person name="Caine P.B."/>
            <person name="Orr S.E."/>
            <person name="Hunt B.G."/>
            <person name="Goodisman M.A.D."/>
        </authorList>
    </citation>
    <scope>NUCLEOTIDE SEQUENCE [LARGE SCALE GENOMIC DNA]</scope>
    <source>
        <strain evidence="2">232</strain>
        <tissue evidence="2">Head and thorax</tissue>
    </source>
</reference>
<proteinExistence type="predicted"/>
<accession>A0ABD2C3M9</accession>
<evidence type="ECO:0000256" key="1">
    <source>
        <dbReference type="SAM" id="MobiDB-lite"/>
    </source>
</evidence>
<evidence type="ECO:0000313" key="2">
    <source>
        <dbReference type="EMBL" id="KAL2739379.1"/>
    </source>
</evidence>
<gene>
    <name evidence="2" type="ORF">V1477_010768</name>
</gene>
<dbReference type="EMBL" id="JAYRBN010000061">
    <property type="protein sequence ID" value="KAL2739379.1"/>
    <property type="molecule type" value="Genomic_DNA"/>
</dbReference>
<feature type="compositionally biased region" description="Acidic residues" evidence="1">
    <location>
        <begin position="141"/>
        <end position="168"/>
    </location>
</feature>
<sequence length="358" mass="39914">MSVKATGFVSVTIAATMHFTLKVFKEPTLRNNKQHLCFVLLIMPITYDRVDISIPVGNVQGSKVRRVARFKDESLRVSPAKRFVGCRPYLLKLAKRLCPTSNTCYREIFNVASDSGTTTKSAPYPSLRIDVKTKYHSTSNNDEDEDEDDEDDISDDDNDDDEQDDQDDDGRNFAKKLRTLLRSHGSKTKRKAGAKFGNLPGLGEARGSCQDLCPFSVISDDSSDIFGASHGISDTRYSLDTRRTTREPVFRRLLDQRSLESFLRDKRTVSEITTFNSGISLLYSVAYLPPLKFSRAIPFYAPIHKVPGASLSAPLTPTRRVADLGAQPCASAAFLRVHRPVACRDSHGNPAEEPRRGF</sequence>
<keyword evidence="3" id="KW-1185">Reference proteome</keyword>
<feature type="region of interest" description="Disordered" evidence="1">
    <location>
        <begin position="134"/>
        <end position="172"/>
    </location>
</feature>
<protein>
    <submittedName>
        <fullName evidence="2">Uncharacterized protein</fullName>
    </submittedName>
</protein>